<keyword evidence="2" id="KW-1185">Reference proteome</keyword>
<dbReference type="Gramene" id="novel_model_5498_5bd9a17a.1.5bd9b13b">
    <property type="protein sequence ID" value="cds.novel_model_5498_5bd9a17a.1.5bd9b13b"/>
    <property type="gene ID" value="novel_gene_2845_5bd9a17a"/>
</dbReference>
<reference evidence="1" key="2">
    <citation type="submission" date="2021-03" db="UniProtKB">
        <authorList>
            <consortium name="EnsemblPlants"/>
        </authorList>
    </citation>
    <scope>IDENTIFICATION</scope>
</reference>
<evidence type="ECO:0000313" key="1">
    <source>
        <dbReference type="EnsemblPlants" id="cds.novel_model_5498_5bd9a17a.1.5bd9b13b"/>
    </source>
</evidence>
<name>A0A803R5Z7_CANSA</name>
<sequence>MVQQKKPCRWLHCLLSVEDVKKRGRTVLILTGISCWRIESIHWPASAVILRPVILQVKQLIGKAAL</sequence>
<organism evidence="1 2">
    <name type="scientific">Cannabis sativa</name>
    <name type="common">Hemp</name>
    <name type="synonym">Marijuana</name>
    <dbReference type="NCBI Taxonomy" id="3483"/>
    <lineage>
        <taxon>Eukaryota</taxon>
        <taxon>Viridiplantae</taxon>
        <taxon>Streptophyta</taxon>
        <taxon>Embryophyta</taxon>
        <taxon>Tracheophyta</taxon>
        <taxon>Spermatophyta</taxon>
        <taxon>Magnoliopsida</taxon>
        <taxon>eudicotyledons</taxon>
        <taxon>Gunneridae</taxon>
        <taxon>Pentapetalae</taxon>
        <taxon>rosids</taxon>
        <taxon>fabids</taxon>
        <taxon>Rosales</taxon>
        <taxon>Cannabaceae</taxon>
        <taxon>Cannabis</taxon>
    </lineage>
</organism>
<dbReference type="AlphaFoldDB" id="A0A803R5Z7"/>
<dbReference type="EMBL" id="UZAU01000599">
    <property type="status" value="NOT_ANNOTATED_CDS"/>
    <property type="molecule type" value="Genomic_DNA"/>
</dbReference>
<dbReference type="EnsemblPlants" id="novel_model_5498_5bd9a17a.1.5bd9b13b">
    <property type="protein sequence ID" value="cds.novel_model_5498_5bd9a17a.1.5bd9b13b"/>
    <property type="gene ID" value="novel_gene_2845_5bd9a17a"/>
</dbReference>
<proteinExistence type="predicted"/>
<reference evidence="1" key="1">
    <citation type="submission" date="2018-11" db="EMBL/GenBank/DDBJ databases">
        <authorList>
            <person name="Grassa J C."/>
        </authorList>
    </citation>
    <scope>NUCLEOTIDE SEQUENCE [LARGE SCALE GENOMIC DNA]</scope>
</reference>
<evidence type="ECO:0000313" key="2">
    <source>
        <dbReference type="Proteomes" id="UP000596661"/>
    </source>
</evidence>
<dbReference type="Proteomes" id="UP000596661">
    <property type="component" value="Chromosome 6"/>
</dbReference>
<gene>
    <name evidence="1" type="primary">LOC115719485</name>
</gene>
<protein>
    <submittedName>
        <fullName evidence="1">Uncharacterized protein</fullName>
    </submittedName>
</protein>
<accession>A0A803R5Z7</accession>